<organism evidence="2 3">
    <name type="scientific">Lasiosphaeria miniovina</name>
    <dbReference type="NCBI Taxonomy" id="1954250"/>
    <lineage>
        <taxon>Eukaryota</taxon>
        <taxon>Fungi</taxon>
        <taxon>Dikarya</taxon>
        <taxon>Ascomycota</taxon>
        <taxon>Pezizomycotina</taxon>
        <taxon>Sordariomycetes</taxon>
        <taxon>Sordariomycetidae</taxon>
        <taxon>Sordariales</taxon>
        <taxon>Lasiosphaeriaceae</taxon>
        <taxon>Lasiosphaeria</taxon>
    </lineage>
</organism>
<reference evidence="2" key="1">
    <citation type="submission" date="2023-06" db="EMBL/GenBank/DDBJ databases">
        <title>Genome-scale phylogeny and comparative genomics of the fungal order Sordariales.</title>
        <authorList>
            <consortium name="Lawrence Berkeley National Laboratory"/>
            <person name="Hensen N."/>
            <person name="Bonometti L."/>
            <person name="Westerberg I."/>
            <person name="Brannstrom I.O."/>
            <person name="Guillou S."/>
            <person name="Cros-Aarteil S."/>
            <person name="Calhoun S."/>
            <person name="Haridas S."/>
            <person name="Kuo A."/>
            <person name="Mondo S."/>
            <person name="Pangilinan J."/>
            <person name="Riley R."/>
            <person name="LaButti K."/>
            <person name="Andreopoulos B."/>
            <person name="Lipzen A."/>
            <person name="Chen C."/>
            <person name="Yanf M."/>
            <person name="Daum C."/>
            <person name="Ng V."/>
            <person name="Clum A."/>
            <person name="Steindorff A."/>
            <person name="Ohm R."/>
            <person name="Martin F."/>
            <person name="Silar P."/>
            <person name="Natvig D."/>
            <person name="Lalanne C."/>
            <person name="Gautier V."/>
            <person name="Ament-velasquez S.L."/>
            <person name="Kruys A."/>
            <person name="Hutchinson M.I."/>
            <person name="Powell A.J."/>
            <person name="Barry K."/>
            <person name="Miller A.N."/>
            <person name="Grigoriev I.V."/>
            <person name="Debuchy R."/>
            <person name="Gladieux P."/>
            <person name="Thoren M.H."/>
            <person name="Johannesson H."/>
        </authorList>
    </citation>
    <scope>NUCLEOTIDE SEQUENCE</scope>
    <source>
        <strain evidence="2">SMH2392-1A</strain>
    </source>
</reference>
<dbReference type="EMBL" id="JAUIRO010000008">
    <property type="protein sequence ID" value="KAK0703098.1"/>
    <property type="molecule type" value="Genomic_DNA"/>
</dbReference>
<feature type="compositionally biased region" description="Polar residues" evidence="1">
    <location>
        <begin position="53"/>
        <end position="65"/>
    </location>
</feature>
<sequence length="229" mass="23855">MAALVCAASLSQPDSHALTLPAGQRNSLGYTVSSSQGKPDTVVLSAQDDSRHTPVSMSAEVNQGHTVPSYQVEPSTMALSAQDDPSHTPLSVSPVSQGHEALSSQVMTDPVPHASHVDVGSQGSPPDEGSARDPNTPSAPQPVSQRLGADNHSTTDGSKAISVKPQLETAPMSCGVQGTAQPTAVELAFAAAVAASNLTLRHWRQSRVRLWESLHKLSLPAVSDFPSQF</sequence>
<evidence type="ECO:0000313" key="2">
    <source>
        <dbReference type="EMBL" id="KAK0703098.1"/>
    </source>
</evidence>
<dbReference type="RefSeq" id="XP_060289957.1">
    <property type="nucleotide sequence ID" value="XM_060440547.1"/>
</dbReference>
<name>A0AA40DKF4_9PEZI</name>
<dbReference type="GeneID" id="85323817"/>
<accession>A0AA40DKF4</accession>
<comment type="caution">
    <text evidence="2">The sequence shown here is derived from an EMBL/GenBank/DDBJ whole genome shotgun (WGS) entry which is preliminary data.</text>
</comment>
<gene>
    <name evidence="2" type="ORF">B0T26DRAFT_680840</name>
</gene>
<evidence type="ECO:0000256" key="1">
    <source>
        <dbReference type="SAM" id="MobiDB-lite"/>
    </source>
</evidence>
<protein>
    <submittedName>
        <fullName evidence="2">Uncharacterized protein</fullName>
    </submittedName>
</protein>
<evidence type="ECO:0000313" key="3">
    <source>
        <dbReference type="Proteomes" id="UP001172101"/>
    </source>
</evidence>
<feature type="compositionally biased region" description="Polar residues" evidence="1">
    <location>
        <begin position="133"/>
        <end position="144"/>
    </location>
</feature>
<keyword evidence="3" id="KW-1185">Reference proteome</keyword>
<dbReference type="Proteomes" id="UP001172101">
    <property type="component" value="Unassembled WGS sequence"/>
</dbReference>
<feature type="region of interest" description="Disordered" evidence="1">
    <location>
        <begin position="78"/>
        <end position="164"/>
    </location>
</feature>
<feature type="compositionally biased region" description="Polar residues" evidence="1">
    <location>
        <begin position="88"/>
        <end position="107"/>
    </location>
</feature>
<dbReference type="AlphaFoldDB" id="A0AA40DKF4"/>
<feature type="region of interest" description="Disordered" evidence="1">
    <location>
        <begin position="46"/>
        <end position="65"/>
    </location>
</feature>
<proteinExistence type="predicted"/>